<evidence type="ECO:0008006" key="8">
    <source>
        <dbReference type="Google" id="ProtNLM"/>
    </source>
</evidence>
<dbReference type="SUPFAM" id="SSF57850">
    <property type="entry name" value="RING/U-box"/>
    <property type="match status" value="1"/>
</dbReference>
<name>A0AAV5M981_9ROSI</name>
<dbReference type="GO" id="GO:0008270">
    <property type="term" value="F:zinc ion binding"/>
    <property type="evidence" value="ECO:0007669"/>
    <property type="project" value="UniProtKB-KW"/>
</dbReference>
<dbReference type="InterPro" id="IPR001841">
    <property type="entry name" value="Znf_RING"/>
</dbReference>
<evidence type="ECO:0000259" key="5">
    <source>
        <dbReference type="PROSITE" id="PS50177"/>
    </source>
</evidence>
<dbReference type="PANTHER" id="PTHR22938">
    <property type="entry name" value="ZINC FINGER PROTEIN 598"/>
    <property type="match status" value="1"/>
</dbReference>
<dbReference type="InterPro" id="IPR018222">
    <property type="entry name" value="Nuclear_transport_factor_2_euk"/>
</dbReference>
<feature type="region of interest" description="Disordered" evidence="3">
    <location>
        <begin position="1"/>
        <end position="45"/>
    </location>
</feature>
<dbReference type="CDD" id="cd00780">
    <property type="entry name" value="NTF2"/>
    <property type="match status" value="1"/>
</dbReference>
<keyword evidence="2" id="KW-0863">Zinc-finger</keyword>
<dbReference type="SUPFAM" id="SSF54427">
    <property type="entry name" value="NTF2-like"/>
    <property type="match status" value="1"/>
</dbReference>
<dbReference type="GO" id="GO:0043022">
    <property type="term" value="F:ribosome binding"/>
    <property type="evidence" value="ECO:0007669"/>
    <property type="project" value="TreeGrafter"/>
</dbReference>
<dbReference type="EMBL" id="BPVZ01000207">
    <property type="protein sequence ID" value="GKV46401.1"/>
    <property type="molecule type" value="Genomic_DNA"/>
</dbReference>
<dbReference type="Gene3D" id="3.30.40.10">
    <property type="entry name" value="Zinc/RING finger domain, C3HC4 (zinc finger)"/>
    <property type="match status" value="1"/>
</dbReference>
<evidence type="ECO:0000313" key="6">
    <source>
        <dbReference type="EMBL" id="GKV46401.1"/>
    </source>
</evidence>
<dbReference type="GO" id="GO:0003723">
    <property type="term" value="F:RNA binding"/>
    <property type="evidence" value="ECO:0007669"/>
    <property type="project" value="UniProtKB-KW"/>
</dbReference>
<dbReference type="Pfam" id="PF25447">
    <property type="entry name" value="RING_ZNF598"/>
    <property type="match status" value="1"/>
</dbReference>
<dbReference type="InterPro" id="IPR002075">
    <property type="entry name" value="NTF2_dom"/>
</dbReference>
<dbReference type="InterPro" id="IPR032710">
    <property type="entry name" value="NTF2-like_dom_sf"/>
</dbReference>
<dbReference type="PROSITE" id="PS50177">
    <property type="entry name" value="NTF2_DOMAIN"/>
    <property type="match status" value="1"/>
</dbReference>
<dbReference type="Pfam" id="PF02136">
    <property type="entry name" value="NTF2"/>
    <property type="match status" value="1"/>
</dbReference>
<dbReference type="PANTHER" id="PTHR22938:SF18">
    <property type="entry name" value="E3 UBIQUITIN-PROTEIN LIGASE HEL2-LIKE ISOFORM X1"/>
    <property type="match status" value="1"/>
</dbReference>
<dbReference type="GO" id="GO:0072344">
    <property type="term" value="P:rescue of stalled ribosome"/>
    <property type="evidence" value="ECO:0007669"/>
    <property type="project" value="InterPro"/>
</dbReference>
<protein>
    <recommendedName>
        <fullName evidence="8">RING-type E3 ubiquitin transferase</fullName>
    </recommendedName>
</protein>
<organism evidence="6 7">
    <name type="scientific">Rubroshorea leprosula</name>
    <dbReference type="NCBI Taxonomy" id="152421"/>
    <lineage>
        <taxon>Eukaryota</taxon>
        <taxon>Viridiplantae</taxon>
        <taxon>Streptophyta</taxon>
        <taxon>Embryophyta</taxon>
        <taxon>Tracheophyta</taxon>
        <taxon>Spermatophyta</taxon>
        <taxon>Magnoliopsida</taxon>
        <taxon>eudicotyledons</taxon>
        <taxon>Gunneridae</taxon>
        <taxon>Pentapetalae</taxon>
        <taxon>rosids</taxon>
        <taxon>malvids</taxon>
        <taxon>Malvales</taxon>
        <taxon>Dipterocarpaceae</taxon>
        <taxon>Rubroshorea</taxon>
    </lineage>
</organism>
<proteinExistence type="predicted"/>
<evidence type="ECO:0000256" key="3">
    <source>
        <dbReference type="SAM" id="MobiDB-lite"/>
    </source>
</evidence>
<dbReference type="SMART" id="SM00355">
    <property type="entry name" value="ZnF_C2H2"/>
    <property type="match status" value="3"/>
</dbReference>
<feature type="domain" description="NTF2" evidence="5">
    <location>
        <begin position="57"/>
        <end position="173"/>
    </location>
</feature>
<reference evidence="6 7" key="1">
    <citation type="journal article" date="2021" name="Commun. Biol.">
        <title>The genome of Shorea leprosula (Dipterocarpaceae) highlights the ecological relevance of drought in aseasonal tropical rainforests.</title>
        <authorList>
            <person name="Ng K.K.S."/>
            <person name="Kobayashi M.J."/>
            <person name="Fawcett J.A."/>
            <person name="Hatakeyama M."/>
            <person name="Paape T."/>
            <person name="Ng C.H."/>
            <person name="Ang C.C."/>
            <person name="Tnah L.H."/>
            <person name="Lee C.T."/>
            <person name="Nishiyama T."/>
            <person name="Sese J."/>
            <person name="O'Brien M.J."/>
            <person name="Copetti D."/>
            <person name="Mohd Noor M.I."/>
            <person name="Ong R.C."/>
            <person name="Putra M."/>
            <person name="Sireger I.Z."/>
            <person name="Indrioko S."/>
            <person name="Kosugi Y."/>
            <person name="Izuno A."/>
            <person name="Isagi Y."/>
            <person name="Lee S.L."/>
            <person name="Shimizu K.K."/>
        </authorList>
    </citation>
    <scope>NUCLEOTIDE SEQUENCE [LARGE SCALE GENOMIC DNA]</scope>
    <source>
        <strain evidence="6">214</strain>
    </source>
</reference>
<evidence type="ECO:0000256" key="1">
    <source>
        <dbReference type="ARBA" id="ARBA00022884"/>
    </source>
</evidence>
<feature type="domain" description="RING-type" evidence="4">
    <location>
        <begin position="194"/>
        <end position="235"/>
    </location>
</feature>
<dbReference type="Pfam" id="PF23230">
    <property type="entry name" value="zf-C2H2_13"/>
    <property type="match status" value="1"/>
</dbReference>
<evidence type="ECO:0000256" key="2">
    <source>
        <dbReference type="PROSITE-ProRule" id="PRU00175"/>
    </source>
</evidence>
<dbReference type="GO" id="GO:0016567">
    <property type="term" value="P:protein ubiquitination"/>
    <property type="evidence" value="ECO:0007669"/>
    <property type="project" value="TreeGrafter"/>
</dbReference>
<dbReference type="InterPro" id="IPR044288">
    <property type="entry name" value="ZNF598/HEL2"/>
</dbReference>
<dbReference type="InterPro" id="IPR013083">
    <property type="entry name" value="Znf_RING/FYVE/PHD"/>
</dbReference>
<keyword evidence="7" id="KW-1185">Reference proteome</keyword>
<keyword evidence="1" id="KW-0694">RNA-binding</keyword>
<dbReference type="AlphaFoldDB" id="A0AAV5M981"/>
<dbReference type="Proteomes" id="UP001054252">
    <property type="component" value="Unassembled WGS sequence"/>
</dbReference>
<dbReference type="FunFam" id="3.10.450.50:FF:000003">
    <property type="entry name" value="Nuclear transport factor 2 family protein"/>
    <property type="match status" value="1"/>
</dbReference>
<dbReference type="InterPro" id="IPR013087">
    <property type="entry name" value="Znf_C2H2_type"/>
</dbReference>
<keyword evidence="2" id="KW-0479">Metal-binding</keyword>
<dbReference type="GO" id="GO:0061630">
    <property type="term" value="F:ubiquitin protein ligase activity"/>
    <property type="evidence" value="ECO:0007669"/>
    <property type="project" value="InterPro"/>
</dbReference>
<evidence type="ECO:0000313" key="7">
    <source>
        <dbReference type="Proteomes" id="UP001054252"/>
    </source>
</evidence>
<keyword evidence="2" id="KW-0862">Zinc</keyword>
<accession>A0AAV5M981</accession>
<evidence type="ECO:0000259" key="4">
    <source>
        <dbReference type="PROSITE" id="PS50089"/>
    </source>
</evidence>
<gene>
    <name evidence="6" type="ORF">SLEP1_g53387</name>
</gene>
<dbReference type="InterPro" id="IPR056437">
    <property type="entry name" value="Znf-C2H2_ZNF598/HEL2"/>
</dbReference>
<comment type="caution">
    <text evidence="6">The sequence shown here is derived from an EMBL/GenBank/DDBJ whole genome shotgun (WGS) entry which is preliminary data.</text>
</comment>
<dbReference type="Gene3D" id="3.10.450.50">
    <property type="match status" value="1"/>
</dbReference>
<dbReference type="PROSITE" id="PS50089">
    <property type="entry name" value="ZF_RING_2"/>
    <property type="match status" value="1"/>
</dbReference>
<sequence>MGRSKKGSGRGKGGGPGPTSQKKITGVGSGDGQKEKQQATAVARGGSTAPISIAQALGNAFVEQYYDILHHTPELVHGFYRDSSFLSRPDVNGNMTTVTTMKAIKEKILSLNYEDHMAEIETADAQDSYGEGVIVLVTGCLIAKDNVRKKFTQTFFLAPQDISYFIFSDVFRYIGDSKSQINSVPVRKATDDDCIVCADTLKWVAYGPCGHKDVCSTCVIRLRFVCEDRRCCLCKRESNIIFVTRALGDYTKVIDDFTAFPDDPPEGQVGSYWYHEGTQAFFDDLDHYEMMKAMCMLSCAVCQKDEQRTAGSKRRGKFKNLEQLKSHLLNRHQLLMCSLCLEGRKVFICEQKLYSKAQLNQHIWTGDSTVDGNESEGGGFTGHPFCEFCQNPFYGDNELYLHMSTEHYTCYICQTQHPEQYEYYRNYDDMELIEPQIHFRLEHFLCEDEDCLSKKFVVFSTNSELKRHIAIEHGGRKSYSKRNTTLQMPVSFQYQWSYDQNHEGWGHGLDSPSSIISSGTQTSLPIGHTEWFYDSSTSAQVFTSDSGTREDNSIVDPFWSLAIIDSEPSSGHCNTPQECSYDLLAESSFPPLTATFNSSQQNSSSSSVGLAGCSYRARPAFNYQPNVSTRR</sequence>
<dbReference type="GO" id="GO:0005737">
    <property type="term" value="C:cytoplasm"/>
    <property type="evidence" value="ECO:0007669"/>
    <property type="project" value="UniProtKB-ARBA"/>
</dbReference>